<feature type="compositionally biased region" description="Pro residues" evidence="1">
    <location>
        <begin position="45"/>
        <end position="69"/>
    </location>
</feature>
<accession>A0A1J7J0B3</accession>
<feature type="compositionally biased region" description="Polar residues" evidence="1">
    <location>
        <begin position="230"/>
        <end position="253"/>
    </location>
</feature>
<dbReference type="InParanoid" id="A0A1J7J0B3"/>
<evidence type="ECO:0000313" key="2">
    <source>
        <dbReference type="EMBL" id="OIW23312.1"/>
    </source>
</evidence>
<feature type="compositionally biased region" description="Low complexity" evidence="1">
    <location>
        <begin position="136"/>
        <end position="153"/>
    </location>
</feature>
<dbReference type="AlphaFoldDB" id="A0A1J7J0B3"/>
<gene>
    <name evidence="2" type="ORF">CONLIGDRAFT_649831</name>
</gene>
<feature type="compositionally biased region" description="Pro residues" evidence="1">
    <location>
        <begin position="89"/>
        <end position="98"/>
    </location>
</feature>
<feature type="compositionally biased region" description="Low complexity" evidence="1">
    <location>
        <begin position="195"/>
        <end position="207"/>
    </location>
</feature>
<feature type="region of interest" description="Disordered" evidence="1">
    <location>
        <begin position="187"/>
        <end position="253"/>
    </location>
</feature>
<reference evidence="2 3" key="1">
    <citation type="submission" date="2016-10" db="EMBL/GenBank/DDBJ databases">
        <title>Draft genome sequence of Coniochaeta ligniaria NRRL30616, a lignocellulolytic fungus for bioabatement of inhibitors in plant biomass hydrolysates.</title>
        <authorList>
            <consortium name="DOE Joint Genome Institute"/>
            <person name="Jimenez D.J."/>
            <person name="Hector R.E."/>
            <person name="Riley R."/>
            <person name="Sun H."/>
            <person name="Grigoriev I.V."/>
            <person name="Van Elsas J.D."/>
            <person name="Nichols N.N."/>
        </authorList>
    </citation>
    <scope>NUCLEOTIDE SEQUENCE [LARGE SCALE GENOMIC DNA]</scope>
    <source>
        <strain evidence="2 3">NRRL 30616</strain>
    </source>
</reference>
<feature type="compositionally biased region" description="Polar residues" evidence="1">
    <location>
        <begin position="28"/>
        <end position="44"/>
    </location>
</feature>
<evidence type="ECO:0000313" key="3">
    <source>
        <dbReference type="Proteomes" id="UP000182658"/>
    </source>
</evidence>
<feature type="compositionally biased region" description="Low complexity" evidence="1">
    <location>
        <begin position="99"/>
        <end position="117"/>
    </location>
</feature>
<sequence length="253" mass="26687">MTYGIRSFHTRNLQTQHKPQPPVPTPIANLQYTPTLPHTSQNYPQHPPVLSPSPNAPPIHPSNHIPPHPLLNVLPPLHPPQTDPQSRHPIPPPSPSPARPVSRSSTPSPAYSSTHPPWHSNGLPSPPAGPSEIPNATSASCFSSSSRASTPRSIRAAGLRFDRRPVYVECAGRVVYISAPLVGGSRGRAAGGVAGETRAGNAAGNNGQAEGDMTPPIGNSRPDNKEMDQTPATDDSDAAQSTNQLDNESSGQH</sequence>
<feature type="region of interest" description="Disordered" evidence="1">
    <location>
        <begin position="1"/>
        <end position="153"/>
    </location>
</feature>
<evidence type="ECO:0000256" key="1">
    <source>
        <dbReference type="SAM" id="MobiDB-lite"/>
    </source>
</evidence>
<keyword evidence="3" id="KW-1185">Reference proteome</keyword>
<dbReference type="Proteomes" id="UP000182658">
    <property type="component" value="Unassembled WGS sequence"/>
</dbReference>
<proteinExistence type="predicted"/>
<protein>
    <submittedName>
        <fullName evidence="2">Uncharacterized protein</fullName>
    </submittedName>
</protein>
<dbReference type="EMBL" id="KV875107">
    <property type="protein sequence ID" value="OIW23312.1"/>
    <property type="molecule type" value="Genomic_DNA"/>
</dbReference>
<organism evidence="2 3">
    <name type="scientific">Coniochaeta ligniaria NRRL 30616</name>
    <dbReference type="NCBI Taxonomy" id="1408157"/>
    <lineage>
        <taxon>Eukaryota</taxon>
        <taxon>Fungi</taxon>
        <taxon>Dikarya</taxon>
        <taxon>Ascomycota</taxon>
        <taxon>Pezizomycotina</taxon>
        <taxon>Sordariomycetes</taxon>
        <taxon>Sordariomycetidae</taxon>
        <taxon>Coniochaetales</taxon>
        <taxon>Coniochaetaceae</taxon>
        <taxon>Coniochaeta</taxon>
    </lineage>
</organism>
<name>A0A1J7J0B3_9PEZI</name>